<gene>
    <name evidence="1" type="ORF">V6N11_016346</name>
</gene>
<name>A0ABR2TV00_9ROSI</name>
<keyword evidence="2" id="KW-1185">Reference proteome</keyword>
<comment type="caution">
    <text evidence="1">The sequence shown here is derived from an EMBL/GenBank/DDBJ whole genome shotgun (WGS) entry which is preliminary data.</text>
</comment>
<organism evidence="1 2">
    <name type="scientific">Hibiscus sabdariffa</name>
    <name type="common">roselle</name>
    <dbReference type="NCBI Taxonomy" id="183260"/>
    <lineage>
        <taxon>Eukaryota</taxon>
        <taxon>Viridiplantae</taxon>
        <taxon>Streptophyta</taxon>
        <taxon>Embryophyta</taxon>
        <taxon>Tracheophyta</taxon>
        <taxon>Spermatophyta</taxon>
        <taxon>Magnoliopsida</taxon>
        <taxon>eudicotyledons</taxon>
        <taxon>Gunneridae</taxon>
        <taxon>Pentapetalae</taxon>
        <taxon>rosids</taxon>
        <taxon>malvids</taxon>
        <taxon>Malvales</taxon>
        <taxon>Malvaceae</taxon>
        <taxon>Malvoideae</taxon>
        <taxon>Hibiscus</taxon>
    </lineage>
</organism>
<sequence length="135" mass="15972">MEFLKKPIPGTLKRFWRRRRYRLNGGEAIRNRKKIKVVRMGGGSQRFWKIKATPKLRCRMIGWPMKVLRKLKDGYMNMMLRLAGSVGYLSKENEFGGKRIPKARKVALGYSNSEFDQRLLYEIYKNLIPARELYG</sequence>
<dbReference type="PANTHER" id="PTHR33702">
    <property type="entry name" value="BNAA09G40010D PROTEIN"/>
    <property type="match status" value="1"/>
</dbReference>
<accession>A0ABR2TV00</accession>
<evidence type="ECO:0000313" key="2">
    <source>
        <dbReference type="Proteomes" id="UP001396334"/>
    </source>
</evidence>
<dbReference type="EMBL" id="JBBPBN010000004">
    <property type="protein sequence ID" value="KAK9041236.1"/>
    <property type="molecule type" value="Genomic_DNA"/>
</dbReference>
<dbReference type="Proteomes" id="UP001396334">
    <property type="component" value="Unassembled WGS sequence"/>
</dbReference>
<proteinExistence type="predicted"/>
<reference evidence="1 2" key="1">
    <citation type="journal article" date="2024" name="G3 (Bethesda)">
        <title>Genome assembly of Hibiscus sabdariffa L. provides insights into metabolisms of medicinal natural products.</title>
        <authorList>
            <person name="Kim T."/>
        </authorList>
    </citation>
    <scope>NUCLEOTIDE SEQUENCE [LARGE SCALE GENOMIC DNA]</scope>
    <source>
        <strain evidence="1">TK-2024</strain>
        <tissue evidence="1">Old leaves</tissue>
    </source>
</reference>
<dbReference type="PANTHER" id="PTHR33702:SF16">
    <property type="match status" value="1"/>
</dbReference>
<protein>
    <submittedName>
        <fullName evidence="1">Uncharacterized protein</fullName>
    </submittedName>
</protein>
<evidence type="ECO:0000313" key="1">
    <source>
        <dbReference type="EMBL" id="KAK9041236.1"/>
    </source>
</evidence>